<evidence type="ECO:0000256" key="3">
    <source>
        <dbReference type="ARBA" id="ARBA00023163"/>
    </source>
</evidence>
<keyword evidence="3" id="KW-0804">Transcription</keyword>
<proteinExistence type="predicted"/>
<dbReference type="PANTHER" id="PTHR43280">
    <property type="entry name" value="ARAC-FAMILY TRANSCRIPTIONAL REGULATOR"/>
    <property type="match status" value="1"/>
</dbReference>
<dbReference type="SMART" id="SM00342">
    <property type="entry name" value="HTH_ARAC"/>
    <property type="match status" value="1"/>
</dbReference>
<dbReference type="Pfam" id="PF12833">
    <property type="entry name" value="HTH_18"/>
    <property type="match status" value="1"/>
</dbReference>
<dbReference type="InterPro" id="IPR018060">
    <property type="entry name" value="HTH_AraC"/>
</dbReference>
<accession>A0A5C5ZWD8</accession>
<dbReference type="InterPro" id="IPR037923">
    <property type="entry name" value="HTH-like"/>
</dbReference>
<organism evidence="6 7">
    <name type="scientific">Neorhodopirellula pilleata</name>
    <dbReference type="NCBI Taxonomy" id="2714738"/>
    <lineage>
        <taxon>Bacteria</taxon>
        <taxon>Pseudomonadati</taxon>
        <taxon>Planctomycetota</taxon>
        <taxon>Planctomycetia</taxon>
        <taxon>Pirellulales</taxon>
        <taxon>Pirellulaceae</taxon>
        <taxon>Neorhodopirellula</taxon>
    </lineage>
</organism>
<dbReference type="Proteomes" id="UP000316213">
    <property type="component" value="Unassembled WGS sequence"/>
</dbReference>
<dbReference type="InterPro" id="IPR020449">
    <property type="entry name" value="Tscrpt_reg_AraC-type_HTH"/>
</dbReference>
<dbReference type="InterPro" id="IPR014710">
    <property type="entry name" value="RmlC-like_jellyroll"/>
</dbReference>
<dbReference type="RefSeq" id="WP_231603473.1">
    <property type="nucleotide sequence ID" value="NZ_SJPM01000013.1"/>
</dbReference>
<dbReference type="PROSITE" id="PS01124">
    <property type="entry name" value="HTH_ARAC_FAMILY_2"/>
    <property type="match status" value="1"/>
</dbReference>
<evidence type="ECO:0000259" key="5">
    <source>
        <dbReference type="PROSITE" id="PS01124"/>
    </source>
</evidence>
<keyword evidence="1" id="KW-0805">Transcription regulation</keyword>
<comment type="caution">
    <text evidence="6">The sequence shown here is derived from an EMBL/GenBank/DDBJ whole genome shotgun (WGS) entry which is preliminary data.</text>
</comment>
<dbReference type="InterPro" id="IPR009057">
    <property type="entry name" value="Homeodomain-like_sf"/>
</dbReference>
<protein>
    <submittedName>
        <fullName evidence="6">Melibiose operon regulatory protein</fullName>
    </submittedName>
</protein>
<evidence type="ECO:0000313" key="6">
    <source>
        <dbReference type="EMBL" id="TWT91904.1"/>
    </source>
</evidence>
<dbReference type="Gene3D" id="1.10.10.60">
    <property type="entry name" value="Homeodomain-like"/>
    <property type="match status" value="2"/>
</dbReference>
<dbReference type="GO" id="GO:0043565">
    <property type="term" value="F:sequence-specific DNA binding"/>
    <property type="evidence" value="ECO:0007669"/>
    <property type="project" value="InterPro"/>
</dbReference>
<evidence type="ECO:0000256" key="1">
    <source>
        <dbReference type="ARBA" id="ARBA00023015"/>
    </source>
</evidence>
<feature type="compositionally biased region" description="Basic and acidic residues" evidence="4">
    <location>
        <begin position="169"/>
        <end position="183"/>
    </location>
</feature>
<dbReference type="EMBL" id="SJPM01000013">
    <property type="protein sequence ID" value="TWT91904.1"/>
    <property type="molecule type" value="Genomic_DNA"/>
</dbReference>
<dbReference type="PANTHER" id="PTHR43280:SF28">
    <property type="entry name" value="HTH-TYPE TRANSCRIPTIONAL ACTIVATOR RHAS"/>
    <property type="match status" value="1"/>
</dbReference>
<dbReference type="PRINTS" id="PR00032">
    <property type="entry name" value="HTHARAC"/>
</dbReference>
<dbReference type="AlphaFoldDB" id="A0A5C5ZWD8"/>
<reference evidence="6 7" key="1">
    <citation type="submission" date="2019-02" db="EMBL/GenBank/DDBJ databases">
        <title>Deep-cultivation of Planctomycetes and their phenomic and genomic characterization uncovers novel biology.</title>
        <authorList>
            <person name="Wiegand S."/>
            <person name="Jogler M."/>
            <person name="Boedeker C."/>
            <person name="Pinto D."/>
            <person name="Vollmers J."/>
            <person name="Rivas-Marin E."/>
            <person name="Kohn T."/>
            <person name="Peeters S.H."/>
            <person name="Heuer A."/>
            <person name="Rast P."/>
            <person name="Oberbeckmann S."/>
            <person name="Bunk B."/>
            <person name="Jeske O."/>
            <person name="Meyerdierks A."/>
            <person name="Storesund J.E."/>
            <person name="Kallscheuer N."/>
            <person name="Luecker S."/>
            <person name="Lage O.M."/>
            <person name="Pohl T."/>
            <person name="Merkel B.J."/>
            <person name="Hornburger P."/>
            <person name="Mueller R.-W."/>
            <person name="Bruemmer F."/>
            <person name="Labrenz M."/>
            <person name="Spormann A.M."/>
            <person name="Op Den Camp H."/>
            <person name="Overmann J."/>
            <person name="Amann R."/>
            <person name="Jetten M.S.M."/>
            <person name="Mascher T."/>
            <person name="Medema M.H."/>
            <person name="Devos D.P."/>
            <person name="Kaster A.-K."/>
            <person name="Ovreas L."/>
            <person name="Rohde M."/>
            <person name="Galperin M.Y."/>
            <person name="Jogler C."/>
        </authorList>
    </citation>
    <scope>NUCLEOTIDE SEQUENCE [LARGE SCALE GENOMIC DNA]</scope>
    <source>
        <strain evidence="6 7">Pla100</strain>
    </source>
</reference>
<dbReference type="InterPro" id="IPR003313">
    <property type="entry name" value="AraC-bd"/>
</dbReference>
<dbReference type="SUPFAM" id="SSF46689">
    <property type="entry name" value="Homeodomain-like"/>
    <property type="match status" value="2"/>
</dbReference>
<dbReference type="Gene3D" id="2.60.120.10">
    <property type="entry name" value="Jelly Rolls"/>
    <property type="match status" value="1"/>
</dbReference>
<evidence type="ECO:0000313" key="7">
    <source>
        <dbReference type="Proteomes" id="UP000316213"/>
    </source>
</evidence>
<evidence type="ECO:0000256" key="4">
    <source>
        <dbReference type="SAM" id="MobiDB-lite"/>
    </source>
</evidence>
<dbReference type="SUPFAM" id="SSF51215">
    <property type="entry name" value="Regulatory protein AraC"/>
    <property type="match status" value="1"/>
</dbReference>
<sequence>MNSRFQEVRLALQEELPPWGVLVFESHHASEFQMPWRTHAFAKIVYVLEGAGSFDIEKNVIDFSSGDVILIPPGVRNRIRDCEGQPVSLYAACVAEYVIDCVPGLGKRMRPTNWSDEPRRTLAIASVLRRMVWTQDHRQAARSFEMLADAWRLFGLIAEEPSNDSSPRSLRDSSREILPDREINSDGEIHSDREIVEQYVEELNTSFLDARSIDQAAETCGLSRRAFTHWFREVTGTSWLAHVRQLAIDHASVLLRDSDLPIVSVAFEAGFADLSTFYRQFSKRVGLSPAAYRDQSRKPNC</sequence>
<keyword evidence="2" id="KW-0238">DNA-binding</keyword>
<gene>
    <name evidence="6" type="primary">melR</name>
    <name evidence="6" type="ORF">Pla100_49440</name>
</gene>
<feature type="domain" description="HTH araC/xylS-type" evidence="5">
    <location>
        <begin position="197"/>
        <end position="295"/>
    </location>
</feature>
<dbReference type="GO" id="GO:0003700">
    <property type="term" value="F:DNA-binding transcription factor activity"/>
    <property type="evidence" value="ECO:0007669"/>
    <property type="project" value="InterPro"/>
</dbReference>
<evidence type="ECO:0000256" key="2">
    <source>
        <dbReference type="ARBA" id="ARBA00023125"/>
    </source>
</evidence>
<name>A0A5C5ZWD8_9BACT</name>
<keyword evidence="7" id="KW-1185">Reference proteome</keyword>
<dbReference type="Pfam" id="PF02311">
    <property type="entry name" value="AraC_binding"/>
    <property type="match status" value="1"/>
</dbReference>
<feature type="region of interest" description="Disordered" evidence="4">
    <location>
        <begin position="161"/>
        <end position="183"/>
    </location>
</feature>